<dbReference type="OrthoDB" id="9787779at2"/>
<keyword evidence="2" id="KW-0285">Flavoprotein</keyword>
<dbReference type="AlphaFoldDB" id="A0A1I2BKP0"/>
<protein>
    <submittedName>
        <fullName evidence="6">Gluconate 2-dehydrogenase alpha chain</fullName>
    </submittedName>
</protein>
<evidence type="ECO:0000256" key="1">
    <source>
        <dbReference type="ARBA" id="ARBA00010790"/>
    </source>
</evidence>
<dbReference type="InterPro" id="IPR007867">
    <property type="entry name" value="GMC_OxRtase_C"/>
</dbReference>
<dbReference type="Proteomes" id="UP000199516">
    <property type="component" value="Unassembled WGS sequence"/>
</dbReference>
<dbReference type="PANTHER" id="PTHR46056">
    <property type="entry name" value="LONG-CHAIN-ALCOHOL OXIDASE"/>
    <property type="match status" value="1"/>
</dbReference>
<evidence type="ECO:0000256" key="3">
    <source>
        <dbReference type="ARBA" id="ARBA00022827"/>
    </source>
</evidence>
<dbReference type="Pfam" id="PF05199">
    <property type="entry name" value="GMC_oxred_C"/>
    <property type="match status" value="1"/>
</dbReference>
<dbReference type="Gene3D" id="3.50.50.60">
    <property type="entry name" value="FAD/NAD(P)-binding domain"/>
    <property type="match status" value="2"/>
</dbReference>
<keyword evidence="3" id="KW-0274">FAD</keyword>
<accession>A0A1I2BKP0</accession>
<keyword evidence="4" id="KW-0560">Oxidoreductase</keyword>
<evidence type="ECO:0000313" key="7">
    <source>
        <dbReference type="Proteomes" id="UP000199516"/>
    </source>
</evidence>
<dbReference type="PANTHER" id="PTHR46056:SF12">
    <property type="entry name" value="LONG-CHAIN-ALCOHOL OXIDASE"/>
    <property type="match status" value="1"/>
</dbReference>
<reference evidence="6 7" key="1">
    <citation type="submission" date="2016-10" db="EMBL/GenBank/DDBJ databases">
        <authorList>
            <person name="de Groot N.N."/>
        </authorList>
    </citation>
    <scope>NUCLEOTIDE SEQUENCE [LARGE SCALE GENOMIC DNA]</scope>
    <source>
        <strain evidence="6 7">DSM 23995</strain>
    </source>
</reference>
<evidence type="ECO:0000256" key="4">
    <source>
        <dbReference type="ARBA" id="ARBA00023002"/>
    </source>
</evidence>
<dbReference type="RefSeq" id="WP_091658798.1">
    <property type="nucleotide sequence ID" value="NZ_FONT01000002.1"/>
</dbReference>
<proteinExistence type="inferred from homology"/>
<dbReference type="STRING" id="930128.SAMN05192532_102350"/>
<name>A0A1I2BKP0_9BACI</name>
<dbReference type="InterPro" id="IPR036188">
    <property type="entry name" value="FAD/NAD-bd_sf"/>
</dbReference>
<feature type="domain" description="Glucose-methanol-choline oxidoreductase C-terminal" evidence="5">
    <location>
        <begin position="428"/>
        <end position="552"/>
    </location>
</feature>
<dbReference type="SUPFAM" id="SSF51905">
    <property type="entry name" value="FAD/NAD(P)-binding domain"/>
    <property type="match status" value="1"/>
</dbReference>
<gene>
    <name evidence="6" type="ORF">SAMN05192532_102350</name>
</gene>
<organism evidence="6 7">
    <name type="scientific">Alteribacillus iranensis</name>
    <dbReference type="NCBI Taxonomy" id="930128"/>
    <lineage>
        <taxon>Bacteria</taxon>
        <taxon>Bacillati</taxon>
        <taxon>Bacillota</taxon>
        <taxon>Bacilli</taxon>
        <taxon>Bacillales</taxon>
        <taxon>Bacillaceae</taxon>
        <taxon>Alteribacillus</taxon>
    </lineage>
</organism>
<dbReference type="GO" id="GO:0016614">
    <property type="term" value="F:oxidoreductase activity, acting on CH-OH group of donors"/>
    <property type="evidence" value="ECO:0007669"/>
    <property type="project" value="InterPro"/>
</dbReference>
<keyword evidence="7" id="KW-1185">Reference proteome</keyword>
<evidence type="ECO:0000313" key="6">
    <source>
        <dbReference type="EMBL" id="SFE56487.1"/>
    </source>
</evidence>
<dbReference type="EMBL" id="FONT01000002">
    <property type="protein sequence ID" value="SFE56487.1"/>
    <property type="molecule type" value="Genomic_DNA"/>
</dbReference>
<sequence>MVTKLPKTDVVTVGVGWTGGIIAAECSKAGLEVVGLERGRNRETQDFAMKHDELRYALRYENGQDLSRQTLTFRNNSGQRALPMRKFGSFLLGEGVGGAGTHWNGLTDRYSPYDFEIRSKTIEKYGESKIADGLNLQDWGITYEEIEPYYVKFEKMAGISADETPLRGERSEPFPNPAMKSTPAMDLFIETTKNMGLDPFVMPAANNSQNYQNPDGQRIGACQYNGFCERFGCEYGAKASPNITVIPTAEATGNFELRPNSEVIEVLHDGEKATGVLYIDTRTGERFEQPAEVVALTSYTFNNNRLLLASELGTPYNPETQRGTIGKNYCYQVIVGTDGFFDDQKFNVAMGSGGLAATLDNFNADNFDHTDHDFLHGGSILMGQYAKRPIANNQVPPGTPRWGSDFKKQSIKYFNRSINIYTYGACLPHANNYLDLDPTYKDIHGYPLLRMTFDYSDTDRKRGHFLNEQTKKIMQEMGATHVSDNESMEHYDITEYKATHNTGGVIMGEDPETSAVNSYLQMWEADNVFVVGGSAYPHQSGYNATATLGALAYRASEGIIDYSKDGGSLV</sequence>
<evidence type="ECO:0000256" key="2">
    <source>
        <dbReference type="ARBA" id="ARBA00022630"/>
    </source>
</evidence>
<dbReference type="SUPFAM" id="SSF54373">
    <property type="entry name" value="FAD-linked reductases, C-terminal domain"/>
    <property type="match status" value="1"/>
</dbReference>
<evidence type="ECO:0000259" key="5">
    <source>
        <dbReference type="Pfam" id="PF05199"/>
    </source>
</evidence>
<comment type="similarity">
    <text evidence="1">Belongs to the GMC oxidoreductase family.</text>
</comment>